<feature type="domain" description="Spore protein YkvP/CgeB glycosyl transferase-like" evidence="1">
    <location>
        <begin position="223"/>
        <end position="292"/>
    </location>
</feature>
<comment type="caution">
    <text evidence="2">The sequence shown here is derived from an EMBL/GenBank/DDBJ whole genome shotgun (WGS) entry which is preliminary data.</text>
</comment>
<protein>
    <recommendedName>
        <fullName evidence="1">Spore protein YkvP/CgeB glycosyl transferase-like domain-containing protein</fullName>
    </recommendedName>
</protein>
<dbReference type="AlphaFoldDB" id="A0A841AM66"/>
<name>A0A841AM66_9MICO</name>
<dbReference type="RefSeq" id="WP_184239928.1">
    <property type="nucleotide sequence ID" value="NZ_JACHMJ010000001.1"/>
</dbReference>
<evidence type="ECO:0000313" key="3">
    <source>
        <dbReference type="Proteomes" id="UP000536685"/>
    </source>
</evidence>
<gene>
    <name evidence="2" type="ORF">HD599_003433</name>
</gene>
<dbReference type="InterPro" id="IPR055259">
    <property type="entry name" value="YkvP/CgeB_Glyco_trans-like"/>
</dbReference>
<dbReference type="Pfam" id="PF13524">
    <property type="entry name" value="Glyco_trans_1_2"/>
    <property type="match status" value="1"/>
</dbReference>
<dbReference type="Proteomes" id="UP000536685">
    <property type="component" value="Unassembled WGS sequence"/>
</dbReference>
<proteinExistence type="predicted"/>
<evidence type="ECO:0000313" key="2">
    <source>
        <dbReference type="EMBL" id="MBB5845110.1"/>
    </source>
</evidence>
<reference evidence="2 3" key="1">
    <citation type="submission" date="2020-08" db="EMBL/GenBank/DDBJ databases">
        <title>Sequencing the genomes of 1000 actinobacteria strains.</title>
        <authorList>
            <person name="Klenk H.-P."/>
        </authorList>
    </citation>
    <scope>NUCLEOTIDE SEQUENCE [LARGE SCALE GENOMIC DNA]</scope>
    <source>
        <strain evidence="2 3">DSM 105784</strain>
    </source>
</reference>
<evidence type="ECO:0000259" key="1">
    <source>
        <dbReference type="Pfam" id="PF13524"/>
    </source>
</evidence>
<keyword evidence="3" id="KW-1185">Reference proteome</keyword>
<sequence>MRLLFITPSFFGYEKVIVDAFRSRGVDVDLADERPSNSAVARAVLRIAPTLVQSSLKRHYDDLLARFGDVQYDGLLAIKGENLPEWFLREFRARNPGAVTMFYSFDAISNSSHCVSLFPLFDRLYSFDRGDVARYPVLEYKPLFYSADFAHADPTRPSRYLASFVGTLHSDRYEFVRAITRDLDIQSTLSYFYSQAKWYFLVQKLTDRRNARVSMSEVSFDKMDRTQVAEIFASSRAVIDFQRPGQSGLTMRTFEALASGAALITTNASVKDEPFYSPDRVLVVDRDPAAIDSAAVAAWIEALPPSAAPPAGFDTYSVSEWVEPFVSALNDKAAR</sequence>
<accession>A0A841AM66</accession>
<organism evidence="2 3">
    <name type="scientific">Conyzicola lurida</name>
    <dbReference type="NCBI Taxonomy" id="1172621"/>
    <lineage>
        <taxon>Bacteria</taxon>
        <taxon>Bacillati</taxon>
        <taxon>Actinomycetota</taxon>
        <taxon>Actinomycetes</taxon>
        <taxon>Micrococcales</taxon>
        <taxon>Microbacteriaceae</taxon>
        <taxon>Conyzicola</taxon>
    </lineage>
</organism>
<dbReference type="EMBL" id="JACHMJ010000001">
    <property type="protein sequence ID" value="MBB5845110.1"/>
    <property type="molecule type" value="Genomic_DNA"/>
</dbReference>